<evidence type="ECO:0000313" key="4">
    <source>
        <dbReference type="Proteomes" id="UP000037460"/>
    </source>
</evidence>
<dbReference type="Gene3D" id="2.30.30.140">
    <property type="match status" value="1"/>
</dbReference>
<feature type="domain" description="Tudor-knot" evidence="2">
    <location>
        <begin position="405"/>
        <end position="451"/>
    </location>
</feature>
<organism evidence="3 4">
    <name type="scientific">Chrysochromulina tobinii</name>
    <dbReference type="NCBI Taxonomy" id="1460289"/>
    <lineage>
        <taxon>Eukaryota</taxon>
        <taxon>Haptista</taxon>
        <taxon>Haptophyta</taxon>
        <taxon>Prymnesiophyceae</taxon>
        <taxon>Prymnesiales</taxon>
        <taxon>Chrysochromulinaceae</taxon>
        <taxon>Chrysochromulina</taxon>
    </lineage>
</organism>
<dbReference type="AlphaFoldDB" id="A0A0M0JV17"/>
<dbReference type="Pfam" id="PF11717">
    <property type="entry name" value="Tudor-knot"/>
    <property type="match status" value="1"/>
</dbReference>
<feature type="domain" description="Peptidyl-prolyl cis-trans isomerase FKBP-type N-terminal" evidence="1">
    <location>
        <begin position="20"/>
        <end position="50"/>
    </location>
</feature>
<dbReference type="EMBL" id="JWZX01002266">
    <property type="protein sequence ID" value="KOO30197.1"/>
    <property type="molecule type" value="Genomic_DNA"/>
</dbReference>
<reference evidence="4" key="1">
    <citation type="journal article" date="2015" name="PLoS Genet.">
        <title>Genome Sequence and Transcriptome Analyses of Chrysochromulina tobin: Metabolic Tools for Enhanced Algal Fitness in the Prominent Order Prymnesiales (Haptophyceae).</title>
        <authorList>
            <person name="Hovde B.T."/>
            <person name="Deodato C.R."/>
            <person name="Hunsperger H.M."/>
            <person name="Ryken S.A."/>
            <person name="Yost W."/>
            <person name="Jha R.K."/>
            <person name="Patterson J."/>
            <person name="Monnat R.J. Jr."/>
            <person name="Barlow S.B."/>
            <person name="Starkenburg S.R."/>
            <person name="Cattolico R.A."/>
        </authorList>
    </citation>
    <scope>NUCLEOTIDE SEQUENCE</scope>
    <source>
        <strain evidence="4">CCMP291</strain>
    </source>
</reference>
<dbReference type="InterPro" id="IPR025995">
    <property type="entry name" value="Tudor-knot"/>
</dbReference>
<dbReference type="SUPFAM" id="SSF54160">
    <property type="entry name" value="Chromo domain-like"/>
    <property type="match status" value="1"/>
</dbReference>
<evidence type="ECO:0000313" key="3">
    <source>
        <dbReference type="EMBL" id="KOO30197.1"/>
    </source>
</evidence>
<dbReference type="Proteomes" id="UP000037460">
    <property type="component" value="Unassembled WGS sequence"/>
</dbReference>
<dbReference type="OrthoDB" id="161570at2759"/>
<protein>
    <recommendedName>
        <fullName evidence="5">Tudor-knot domain-containing protein</fullName>
    </recommendedName>
</protein>
<accession>A0A0M0JV17</accession>
<evidence type="ECO:0000259" key="1">
    <source>
        <dbReference type="Pfam" id="PF01346"/>
    </source>
</evidence>
<dbReference type="InterPro" id="IPR016197">
    <property type="entry name" value="Chromo-like_dom_sf"/>
</dbReference>
<dbReference type="Gene3D" id="6.10.250.2970">
    <property type="match status" value="1"/>
</dbReference>
<name>A0A0M0JV17_9EUKA</name>
<proteinExistence type="predicted"/>
<dbReference type="InterPro" id="IPR000774">
    <property type="entry name" value="PPIase_FKBP_N"/>
</dbReference>
<dbReference type="GO" id="GO:0006457">
    <property type="term" value="P:protein folding"/>
    <property type="evidence" value="ECO:0007669"/>
    <property type="project" value="InterPro"/>
</dbReference>
<comment type="caution">
    <text evidence="3">The sequence shown here is derived from an EMBL/GenBank/DDBJ whole genome shotgun (WGS) entry which is preliminary data.</text>
</comment>
<keyword evidence="4" id="KW-1185">Reference proteome</keyword>
<dbReference type="Pfam" id="PF01346">
    <property type="entry name" value="FKBP_N"/>
    <property type="match status" value="1"/>
</dbReference>
<evidence type="ECO:0000259" key="2">
    <source>
        <dbReference type="Pfam" id="PF11717"/>
    </source>
</evidence>
<sequence length="490" mass="53039">MKALLSARRCDRHRDYIANVSATNEAGLAFLAANKEKEGVVTLPSGLQYKELSAGTGTEHPATDPAKENVSRSLPSLDDGRLNAEAVGLYAEAVGLYVVAIRWPSLAKVEAVEDEGLRRDYARVVEFLRQRRTPYGLLHDLRAVRSIEKLSPIAQGLLDDALELQRTGLMLRVAVLHSVGGVVGNAYIPLLLKLSPIHPAIAFRAEQADEALRWVADEDRPRMATSMHGTDDGKAHDGFAGIQSAWQKRIAEPVQGFGQSLAKAIENAPVAFERHVAEPVQEFSQNLAKGVSEHVTEPVHEFGQSFAKGMDEHVAKPVRNFSGEVGEGLEKFVRELAPKPVPAADFERLVRQASAVLVSSAPGTAKEPAVAIFPASATTPEKATLSFHGPTTLASAGLVSAEDAKIGAIVQVFWAEGIWYDATIVDVARGEDGSVDVKLHYKGFGKRYDDWQPLHEGSVRWPLTGYDLSRDGESTSVKSLLSMMVVPPPP</sequence>
<gene>
    <name evidence="3" type="ORF">Ctob_006695</name>
</gene>
<evidence type="ECO:0008006" key="5">
    <source>
        <dbReference type="Google" id="ProtNLM"/>
    </source>
</evidence>